<proteinExistence type="predicted"/>
<organism evidence="1">
    <name type="scientific">Anguilla anguilla</name>
    <name type="common">European freshwater eel</name>
    <name type="synonym">Muraena anguilla</name>
    <dbReference type="NCBI Taxonomy" id="7936"/>
    <lineage>
        <taxon>Eukaryota</taxon>
        <taxon>Metazoa</taxon>
        <taxon>Chordata</taxon>
        <taxon>Craniata</taxon>
        <taxon>Vertebrata</taxon>
        <taxon>Euteleostomi</taxon>
        <taxon>Actinopterygii</taxon>
        <taxon>Neopterygii</taxon>
        <taxon>Teleostei</taxon>
        <taxon>Anguilliformes</taxon>
        <taxon>Anguillidae</taxon>
        <taxon>Anguilla</taxon>
    </lineage>
</organism>
<accession>A0A0E9QTB8</accession>
<sequence>MCELGWEAFHTGTTVSTVTHRGLHSMATSILHLLGSDPSVSMATRIELFIPLLFKGV</sequence>
<reference evidence="1" key="1">
    <citation type="submission" date="2014-11" db="EMBL/GenBank/DDBJ databases">
        <authorList>
            <person name="Amaro Gonzalez C."/>
        </authorList>
    </citation>
    <scope>NUCLEOTIDE SEQUENCE</scope>
</reference>
<dbReference type="AlphaFoldDB" id="A0A0E9QTB8"/>
<protein>
    <submittedName>
        <fullName evidence="1">Uncharacterized protein</fullName>
    </submittedName>
</protein>
<name>A0A0E9QTB8_ANGAN</name>
<evidence type="ECO:0000313" key="1">
    <source>
        <dbReference type="EMBL" id="JAH19692.1"/>
    </source>
</evidence>
<dbReference type="EMBL" id="GBXM01088885">
    <property type="protein sequence ID" value="JAH19692.1"/>
    <property type="molecule type" value="Transcribed_RNA"/>
</dbReference>
<reference evidence="1" key="2">
    <citation type="journal article" date="2015" name="Fish Shellfish Immunol.">
        <title>Early steps in the European eel (Anguilla anguilla)-Vibrio vulnificus interaction in the gills: Role of the RtxA13 toxin.</title>
        <authorList>
            <person name="Callol A."/>
            <person name="Pajuelo D."/>
            <person name="Ebbesson L."/>
            <person name="Teles M."/>
            <person name="MacKenzie S."/>
            <person name="Amaro C."/>
        </authorList>
    </citation>
    <scope>NUCLEOTIDE SEQUENCE</scope>
</reference>